<dbReference type="RefSeq" id="WP_004093430.1">
    <property type="nucleotide sequence ID" value="NZ_JH417532.1"/>
</dbReference>
<evidence type="ECO:0000313" key="3">
    <source>
        <dbReference type="Proteomes" id="UP000005959"/>
    </source>
</evidence>
<evidence type="ECO:0000256" key="1">
    <source>
        <dbReference type="SAM" id="Phobius"/>
    </source>
</evidence>
<name>G9Y8I0_HAFAL</name>
<dbReference type="Proteomes" id="UP000005959">
    <property type="component" value="Unassembled WGS sequence"/>
</dbReference>
<organism evidence="2 3">
    <name type="scientific">Hafnia alvei ATCC 51873</name>
    <dbReference type="NCBI Taxonomy" id="1002364"/>
    <lineage>
        <taxon>Bacteria</taxon>
        <taxon>Pseudomonadati</taxon>
        <taxon>Pseudomonadota</taxon>
        <taxon>Gammaproteobacteria</taxon>
        <taxon>Enterobacterales</taxon>
        <taxon>Hafniaceae</taxon>
        <taxon>Hafnia</taxon>
    </lineage>
</organism>
<feature type="transmembrane region" description="Helical" evidence="1">
    <location>
        <begin position="63"/>
        <end position="82"/>
    </location>
</feature>
<dbReference type="PATRIC" id="fig|1002364.3.peg.2578"/>
<reference evidence="2 3" key="1">
    <citation type="submission" date="2011-08" db="EMBL/GenBank/DDBJ databases">
        <authorList>
            <person name="Weinstock G."/>
            <person name="Sodergren E."/>
            <person name="Clifton S."/>
            <person name="Fulton L."/>
            <person name="Fulton B."/>
            <person name="Courtney L."/>
            <person name="Fronick C."/>
            <person name="Harrison M."/>
            <person name="Strong C."/>
            <person name="Farmer C."/>
            <person name="Delahaunty K."/>
            <person name="Markovic C."/>
            <person name="Hall O."/>
            <person name="Minx P."/>
            <person name="Tomlinson C."/>
            <person name="Mitreva M."/>
            <person name="Hou S."/>
            <person name="Chen J."/>
            <person name="Wollam A."/>
            <person name="Pepin K.H."/>
            <person name="Johnson M."/>
            <person name="Bhonagiri V."/>
            <person name="Zhang X."/>
            <person name="Suruliraj S."/>
            <person name="Warren W."/>
            <person name="Chinwalla A."/>
            <person name="Mardis E.R."/>
            <person name="Wilson R.K."/>
        </authorList>
    </citation>
    <scope>NUCLEOTIDE SEQUENCE [LARGE SCALE GENOMIC DNA]</scope>
    <source>
        <strain evidence="2 3">ATCC 51873</strain>
    </source>
</reference>
<sequence>MTNKFWIRWGCIVFICIVYFAVIFFFNFIFSLDLTETMSAGGQFTHPQCVAFIDGLVAEHDNATLASLVGFLICMPLILWVFKKIR</sequence>
<keyword evidence="1" id="KW-1133">Transmembrane helix</keyword>
<dbReference type="AlphaFoldDB" id="G9Y8I0"/>
<feature type="transmembrane region" description="Helical" evidence="1">
    <location>
        <begin position="7"/>
        <end position="30"/>
    </location>
</feature>
<keyword evidence="1" id="KW-0812">Transmembrane</keyword>
<accession>G9Y8I0</accession>
<dbReference type="EMBL" id="AGCI01000067">
    <property type="protein sequence ID" value="EHM41479.1"/>
    <property type="molecule type" value="Genomic_DNA"/>
</dbReference>
<keyword evidence="1" id="KW-0472">Membrane</keyword>
<protein>
    <submittedName>
        <fullName evidence="2">Uncharacterized protein</fullName>
    </submittedName>
</protein>
<dbReference type="HOGENOM" id="CLU_2464220_0_0_6"/>
<comment type="caution">
    <text evidence="2">The sequence shown here is derived from an EMBL/GenBank/DDBJ whole genome shotgun (WGS) entry which is preliminary data.</text>
</comment>
<gene>
    <name evidence="2" type="ORF">HMPREF0454_02863</name>
</gene>
<proteinExistence type="predicted"/>
<evidence type="ECO:0000313" key="2">
    <source>
        <dbReference type="EMBL" id="EHM41479.1"/>
    </source>
</evidence>